<dbReference type="eggNOG" id="COG0472">
    <property type="taxonomic scope" value="Bacteria"/>
</dbReference>
<dbReference type="GO" id="GO:0008963">
    <property type="term" value="F:phospho-N-acetylmuramoyl-pentapeptide-transferase activity"/>
    <property type="evidence" value="ECO:0007669"/>
    <property type="project" value="UniProtKB-UniRule"/>
</dbReference>
<dbReference type="RefSeq" id="WP_014215274.1">
    <property type="nucleotide sequence ID" value="NC_016605.1"/>
</dbReference>
<feature type="transmembrane region" description="Helical" evidence="7">
    <location>
        <begin position="300"/>
        <end position="317"/>
    </location>
</feature>
<dbReference type="GO" id="GO:0005886">
    <property type="term" value="C:plasma membrane"/>
    <property type="evidence" value="ECO:0007669"/>
    <property type="project" value="UniProtKB-SubCell"/>
</dbReference>
<dbReference type="PANTHER" id="PTHR22926:SF5">
    <property type="entry name" value="PHOSPHO-N-ACETYLMURAMOYL-PENTAPEPTIDE-TRANSFERASE HOMOLOG"/>
    <property type="match status" value="1"/>
</dbReference>
<evidence type="ECO:0000256" key="2">
    <source>
        <dbReference type="ARBA" id="ARBA00005583"/>
    </source>
</evidence>
<feature type="transmembrane region" description="Helical" evidence="7">
    <location>
        <begin position="223"/>
        <end position="244"/>
    </location>
</feature>
<keyword evidence="7" id="KW-0131">Cell cycle</keyword>
<dbReference type="EMBL" id="CP003137">
    <property type="protein sequence ID" value="AEV95077.1"/>
    <property type="molecule type" value="Genomic_DNA"/>
</dbReference>
<dbReference type="EC" id="2.7.8.13" evidence="7 8"/>
<keyword evidence="7" id="KW-0961">Cell wall biogenesis/degradation</keyword>
<keyword evidence="7" id="KW-0132">Cell division</keyword>
<dbReference type="InterPro" id="IPR003524">
    <property type="entry name" value="PNAcMuramoyl-5peptid_Trfase"/>
</dbReference>
<dbReference type="PROSITE" id="PS01348">
    <property type="entry name" value="MRAY_2"/>
    <property type="match status" value="1"/>
</dbReference>
<keyword evidence="7" id="KW-1003">Cell membrane</keyword>
<keyword evidence="7" id="KW-0573">Peptidoglycan synthesis</keyword>
<keyword evidence="3 7" id="KW-0808">Transferase</keyword>
<comment type="catalytic activity">
    <reaction evidence="7">
        <text>UDP-N-acetyl-alpha-D-muramoyl-L-alanyl-gamma-D-glutamyl-L-lysyl-D-alanyl-D-alanine + di-trans,octa-cis-undecaprenyl phosphate = Mur2Ac(oyl-L-Ala-gamma-D-Glu-L-Lys-D-Ala-D-Ala)-di-trans,octa-cis-undecaprenyl diphosphate + UMP</text>
        <dbReference type="Rhea" id="RHEA:21920"/>
        <dbReference type="ChEBI" id="CHEBI:57865"/>
        <dbReference type="ChEBI" id="CHEBI:60032"/>
        <dbReference type="ChEBI" id="CHEBI:60392"/>
        <dbReference type="ChEBI" id="CHEBI:70758"/>
        <dbReference type="EC" id="2.7.8.13"/>
    </reaction>
</comment>
<comment type="function">
    <text evidence="7">Catalyzes the initial step of the lipid cycle reactions in the biosynthesis of the cell wall peptidoglycan: transfers peptidoglycan precursor phospho-MurNAc-pentapeptide from UDP-MurNAc-pentapeptide onto the lipid carrier undecaprenyl phosphate, yielding undecaprenyl-pyrophosphoryl-MurNAc-pentapeptide, known as lipid I.</text>
</comment>
<protein>
    <recommendedName>
        <fullName evidence="7 8">Phospho-N-acetylmuramoyl-pentapeptide-transferase</fullName>
        <ecNumber evidence="7 8">2.7.8.13</ecNumber>
    </recommendedName>
    <alternativeName>
        <fullName evidence="7">UDP-MurNAc-pentapeptide phosphotransferase</fullName>
    </alternativeName>
</protein>
<dbReference type="InterPro" id="IPR000715">
    <property type="entry name" value="Glycosyl_transferase_4"/>
</dbReference>
<dbReference type="NCBIfam" id="TIGR00445">
    <property type="entry name" value="mraY"/>
    <property type="match status" value="1"/>
</dbReference>
<feature type="transmembrane region" description="Helical" evidence="7">
    <location>
        <begin position="199"/>
        <end position="216"/>
    </location>
</feature>
<dbReference type="GO" id="GO:0071555">
    <property type="term" value="P:cell wall organization"/>
    <property type="evidence" value="ECO:0007669"/>
    <property type="project" value="UniProtKB-KW"/>
</dbReference>
<dbReference type="KEGG" id="pce:PECL_804"/>
<evidence type="ECO:0000256" key="3">
    <source>
        <dbReference type="ARBA" id="ARBA00022679"/>
    </source>
</evidence>
<dbReference type="GO" id="GO:0008360">
    <property type="term" value="P:regulation of cell shape"/>
    <property type="evidence" value="ECO:0007669"/>
    <property type="project" value="UniProtKB-KW"/>
</dbReference>
<gene>
    <name evidence="7 10" type="primary">mraY</name>
    <name evidence="10" type="ordered locus">PECL_804</name>
</gene>
<organism evidence="10 11">
    <name type="scientific">Pediococcus claussenii (strain ATCC BAA-344 / DSM 14800 / JCM 18046 / KCTC 3811 / LMG 21948 / P06)</name>
    <dbReference type="NCBI Taxonomy" id="701521"/>
    <lineage>
        <taxon>Bacteria</taxon>
        <taxon>Bacillati</taxon>
        <taxon>Bacillota</taxon>
        <taxon>Bacilli</taxon>
        <taxon>Lactobacillales</taxon>
        <taxon>Lactobacillaceae</taxon>
        <taxon>Pediococcus</taxon>
    </lineage>
</organism>
<keyword evidence="6 7" id="KW-0472">Membrane</keyword>
<dbReference type="GO" id="GO:0046872">
    <property type="term" value="F:metal ion binding"/>
    <property type="evidence" value="ECO:0007669"/>
    <property type="project" value="UniProtKB-KW"/>
</dbReference>
<dbReference type="Pfam" id="PF00953">
    <property type="entry name" value="Glycos_transf_4"/>
    <property type="match status" value="1"/>
</dbReference>
<evidence type="ECO:0000256" key="1">
    <source>
        <dbReference type="ARBA" id="ARBA00004141"/>
    </source>
</evidence>
<evidence type="ECO:0000313" key="11">
    <source>
        <dbReference type="Proteomes" id="UP000005444"/>
    </source>
</evidence>
<comment type="pathway">
    <text evidence="7">Cell wall biogenesis; peptidoglycan biosynthesis.</text>
</comment>
<proteinExistence type="inferred from homology"/>
<sequence>MIIGTSIVLGAILTIVGLPGFINYFRKRDEGQMIRDEGPSWHQKKSGTPTMGGLVFIVAVAVTALFASFLNGGVSKSILILIFVLIEFGLIGCWDDSIKLLKRQNEGFKAWQKMLGLTIGAVIFFVVIADMHAKMGIDLPGIGFWNMGVWYVLFVIFWLTGFSNAVNLSDGLDGLVAGLSIIAFGAYGIIAVHANNQPVMIFCFTIVGAMLGFLVFNHKPAKIFMGDMGSLSLGGALAAVSILLHQEISLLLIGIVFVLETLSVILQVASFRLTGKRIFKMSPIHHHFEMIGWSEWKVDIVFWTVGFVGAIISLIAIL</sequence>
<dbReference type="GO" id="GO:0009252">
    <property type="term" value="P:peptidoglycan biosynthetic process"/>
    <property type="evidence" value="ECO:0007669"/>
    <property type="project" value="UniProtKB-UniRule"/>
</dbReference>
<dbReference type="HOGENOM" id="CLU_023982_0_1_9"/>
<keyword evidence="5 7" id="KW-1133">Transmembrane helix</keyword>
<feature type="transmembrane region" description="Helical" evidence="7">
    <location>
        <begin position="114"/>
        <end position="132"/>
    </location>
</feature>
<evidence type="ECO:0000256" key="6">
    <source>
        <dbReference type="ARBA" id="ARBA00023136"/>
    </source>
</evidence>
<dbReference type="Pfam" id="PF10555">
    <property type="entry name" value="MraY_sig1"/>
    <property type="match status" value="1"/>
</dbReference>
<keyword evidence="4 7" id="KW-0812">Transmembrane</keyword>
<dbReference type="InterPro" id="IPR018480">
    <property type="entry name" value="PNAcMuramoyl-5peptid_Trfase_CS"/>
</dbReference>
<dbReference type="PANTHER" id="PTHR22926">
    <property type="entry name" value="PHOSPHO-N-ACETYLMURAMOYL-PENTAPEPTIDE-TRANSFERASE"/>
    <property type="match status" value="1"/>
</dbReference>
<dbReference type="PROSITE" id="PS01347">
    <property type="entry name" value="MRAY_1"/>
    <property type="match status" value="1"/>
</dbReference>
<reference evidence="10 11" key="1">
    <citation type="journal article" date="2012" name="J. Bacteriol.">
        <title>Complete Genome Sequence of the Beer Spoilage Organism Pediococcus claussenii ATCC BAA-344T.</title>
        <authorList>
            <person name="Pittet V."/>
            <person name="Abegunde T."/>
            <person name="Marfleet T."/>
            <person name="Haakensen M."/>
            <person name="Morrow K."/>
            <person name="Jayaprakash T."/>
            <person name="Schroeder K."/>
            <person name="Trost B."/>
            <person name="Byrns S."/>
            <person name="Bergsveinson J."/>
            <person name="Kusalik A."/>
            <person name="Ziola B."/>
        </authorList>
    </citation>
    <scope>NUCLEOTIDE SEQUENCE [LARGE SCALE GENOMIC DNA]</scope>
    <source>
        <strain evidence="10 11">ATCC BAA-344</strain>
    </source>
</reference>
<evidence type="ECO:0000256" key="4">
    <source>
        <dbReference type="ARBA" id="ARBA00022692"/>
    </source>
</evidence>
<dbReference type="PATRIC" id="fig|701521.8.peg.756"/>
<evidence type="ECO:0000256" key="9">
    <source>
        <dbReference type="PIRSR" id="PIRSR600715-1"/>
    </source>
</evidence>
<feature type="transmembrane region" description="Helical" evidence="7">
    <location>
        <begin position="250"/>
        <end position="271"/>
    </location>
</feature>
<feature type="transmembrane region" description="Helical" evidence="7">
    <location>
        <begin position="6"/>
        <end position="25"/>
    </location>
</feature>
<evidence type="ECO:0000256" key="5">
    <source>
        <dbReference type="ARBA" id="ARBA00022989"/>
    </source>
</evidence>
<comment type="cofactor">
    <cofactor evidence="7 9">
        <name>Mg(2+)</name>
        <dbReference type="ChEBI" id="CHEBI:18420"/>
    </cofactor>
</comment>
<feature type="transmembrane region" description="Helical" evidence="7">
    <location>
        <begin position="77"/>
        <end position="94"/>
    </location>
</feature>
<accession>G8PCU2</accession>
<dbReference type="GO" id="GO:0051301">
    <property type="term" value="P:cell division"/>
    <property type="evidence" value="ECO:0007669"/>
    <property type="project" value="UniProtKB-KW"/>
</dbReference>
<comment type="subcellular location">
    <subcellularLocation>
        <location evidence="7">Cell membrane</location>
        <topology evidence="7">Multi-pass membrane protein</topology>
    </subcellularLocation>
    <subcellularLocation>
        <location evidence="1">Membrane</location>
        <topology evidence="1">Multi-pass membrane protein</topology>
    </subcellularLocation>
</comment>
<keyword evidence="7" id="KW-0133">Cell shape</keyword>
<dbReference type="Proteomes" id="UP000005444">
    <property type="component" value="Chromosome"/>
</dbReference>
<dbReference type="HAMAP" id="MF_00038">
    <property type="entry name" value="MraY"/>
    <property type="match status" value="1"/>
</dbReference>
<evidence type="ECO:0000256" key="7">
    <source>
        <dbReference type="HAMAP-Rule" id="MF_00038"/>
    </source>
</evidence>
<name>G8PCU2_PEDCP</name>
<dbReference type="AlphaFoldDB" id="G8PCU2"/>
<dbReference type="CDD" id="cd06852">
    <property type="entry name" value="GT_MraY"/>
    <property type="match status" value="1"/>
</dbReference>
<feature type="binding site" evidence="9">
    <location>
        <position position="167"/>
    </location>
    <ligand>
        <name>Mg(2+)</name>
        <dbReference type="ChEBI" id="CHEBI:18420"/>
    </ligand>
</feature>
<feature type="binding site" evidence="9">
    <location>
        <position position="227"/>
    </location>
    <ligand>
        <name>Mg(2+)</name>
        <dbReference type="ChEBI" id="CHEBI:18420"/>
    </ligand>
</feature>
<dbReference type="UniPathway" id="UPA00219"/>
<feature type="transmembrane region" description="Helical" evidence="7">
    <location>
        <begin position="144"/>
        <end position="162"/>
    </location>
</feature>
<feature type="transmembrane region" description="Helical" evidence="7">
    <location>
        <begin position="51"/>
        <end position="71"/>
    </location>
</feature>
<keyword evidence="11" id="KW-1185">Reference proteome</keyword>
<feature type="transmembrane region" description="Helical" evidence="7">
    <location>
        <begin position="174"/>
        <end position="193"/>
    </location>
</feature>
<evidence type="ECO:0000256" key="8">
    <source>
        <dbReference type="NCBIfam" id="TIGR00445"/>
    </source>
</evidence>
<keyword evidence="7 9" id="KW-0479">Metal-binding</keyword>
<comment type="similarity">
    <text evidence="2 7">Belongs to the glycosyltransferase 4 family. MraY subfamily.</text>
</comment>
<evidence type="ECO:0000313" key="10">
    <source>
        <dbReference type="EMBL" id="AEV95077.1"/>
    </source>
</evidence>
<keyword evidence="7 9" id="KW-0460">Magnesium</keyword>
<dbReference type="STRING" id="701521.PECL_804"/>